<dbReference type="PROSITE" id="PS50850">
    <property type="entry name" value="MFS"/>
    <property type="match status" value="1"/>
</dbReference>
<evidence type="ECO:0000256" key="6">
    <source>
        <dbReference type="ARBA" id="ARBA00022847"/>
    </source>
</evidence>
<feature type="transmembrane region" description="Helical" evidence="9">
    <location>
        <begin position="98"/>
        <end position="125"/>
    </location>
</feature>
<feature type="transmembrane region" description="Helical" evidence="9">
    <location>
        <begin position="285"/>
        <end position="307"/>
    </location>
</feature>
<dbReference type="NCBIfam" id="NF011656">
    <property type="entry name" value="PRK15075.1"/>
    <property type="match status" value="1"/>
</dbReference>
<feature type="transmembrane region" description="Helical" evidence="9">
    <location>
        <begin position="385"/>
        <end position="405"/>
    </location>
</feature>
<keyword evidence="3" id="KW-0813">Transport</keyword>
<dbReference type="SUPFAM" id="SSF103473">
    <property type="entry name" value="MFS general substrate transporter"/>
    <property type="match status" value="1"/>
</dbReference>
<evidence type="ECO:0000256" key="1">
    <source>
        <dbReference type="ARBA" id="ARBA00004651"/>
    </source>
</evidence>
<name>A0A1N6FEC5_9BURK</name>
<dbReference type="FunFam" id="1.20.1250.20:FF:000001">
    <property type="entry name" value="Dicarboxylate MFS transporter"/>
    <property type="match status" value="1"/>
</dbReference>
<keyword evidence="6" id="KW-0769">Symport</keyword>
<evidence type="ECO:0000313" key="11">
    <source>
        <dbReference type="EMBL" id="SIN93653.1"/>
    </source>
</evidence>
<evidence type="ECO:0000256" key="7">
    <source>
        <dbReference type="ARBA" id="ARBA00022989"/>
    </source>
</evidence>
<feature type="transmembrane region" description="Helical" evidence="9">
    <location>
        <begin position="74"/>
        <end position="92"/>
    </location>
</feature>
<dbReference type="Proteomes" id="UP000184693">
    <property type="component" value="Unassembled WGS sequence"/>
</dbReference>
<feature type="transmembrane region" description="Helical" evidence="9">
    <location>
        <begin position="444"/>
        <end position="465"/>
    </location>
</feature>
<organism evidence="11 12">
    <name type="scientific">Paraburkholderia phenazinium</name>
    <dbReference type="NCBI Taxonomy" id="60549"/>
    <lineage>
        <taxon>Bacteria</taxon>
        <taxon>Pseudomonadati</taxon>
        <taxon>Pseudomonadota</taxon>
        <taxon>Betaproteobacteria</taxon>
        <taxon>Burkholderiales</taxon>
        <taxon>Burkholderiaceae</taxon>
        <taxon>Paraburkholderia</taxon>
    </lineage>
</organism>
<sequence length="477" mass="51624">MQRPWRVRLFQKSLPRQWHLLADAVKCLQLPNHAGSAPAPGYFESVMSTASHATSSESKVRTVFRVVSGNFLEMYDFMVYGYYASAIAKTYFPGGSDFASLMLSLSVFGAGFLMRPLGAIVLGAYIDHHGRRKGLMLTLGLMALGTLTVAAIPGYATIGILAPVLVLLGRLLQGFSAGVELGGVSVYLSEIATKGNKGFYCSWQSGSQQVAVVFAALIGVVLHQILPVEQMSAWGWRVPFLIGCLIVPFLFLIRRSLQETEEFAARKHRPGMGEIMKSMLENWGVVLAGMGMVIMTTVSFYMITAYTPTFGKEVLKLSAIDALVVTVCIGLSNLVWLPLAGAISDRIGRRPVLLVFTILTILTAYPAVQWLVADPSFARLLAVELWLSFLYGSYNGAMVVALTEVMPVEVRTAGFSLAYSLATTIGGFTPAISTLLIHSTGNKAAPGLWLGLAAICGLIATLVLYRTPESRNQYRAA</sequence>
<dbReference type="Gene3D" id="1.20.1250.20">
    <property type="entry name" value="MFS general substrate transporter like domains"/>
    <property type="match status" value="2"/>
</dbReference>
<dbReference type="InterPro" id="IPR036259">
    <property type="entry name" value="MFS_trans_sf"/>
</dbReference>
<feature type="domain" description="Major facilitator superfamily (MFS) profile" evidence="10">
    <location>
        <begin position="62"/>
        <end position="471"/>
    </location>
</feature>
<feature type="transmembrane region" description="Helical" evidence="9">
    <location>
        <begin position="319"/>
        <end position="340"/>
    </location>
</feature>
<dbReference type="InterPro" id="IPR005829">
    <property type="entry name" value="Sugar_transporter_CS"/>
</dbReference>
<reference evidence="11 12" key="1">
    <citation type="submission" date="2016-11" db="EMBL/GenBank/DDBJ databases">
        <authorList>
            <person name="Jaros S."/>
            <person name="Januszkiewicz K."/>
            <person name="Wedrychowicz H."/>
        </authorList>
    </citation>
    <scope>NUCLEOTIDE SEQUENCE [LARGE SCALE GENOMIC DNA]</scope>
    <source>
        <strain evidence="11 12">GAS86</strain>
    </source>
</reference>
<evidence type="ECO:0000256" key="3">
    <source>
        <dbReference type="ARBA" id="ARBA00022448"/>
    </source>
</evidence>
<keyword evidence="8 9" id="KW-0472">Membrane</keyword>
<accession>A0A1N6FEC5</accession>
<dbReference type="GO" id="GO:0015293">
    <property type="term" value="F:symporter activity"/>
    <property type="evidence" value="ECO:0007669"/>
    <property type="project" value="UniProtKB-KW"/>
</dbReference>
<comment type="subcellular location">
    <subcellularLocation>
        <location evidence="1">Cell membrane</location>
        <topology evidence="1">Multi-pass membrane protein</topology>
    </subcellularLocation>
</comment>
<keyword evidence="5 9" id="KW-0812">Transmembrane</keyword>
<protein>
    <submittedName>
        <fullName evidence="11">Metabolite-proton symporter</fullName>
    </submittedName>
</protein>
<dbReference type="EMBL" id="FSRM01000001">
    <property type="protein sequence ID" value="SIN93653.1"/>
    <property type="molecule type" value="Genomic_DNA"/>
</dbReference>
<gene>
    <name evidence="11" type="ORF">SAMN05444168_1503</name>
</gene>
<dbReference type="Pfam" id="PF07690">
    <property type="entry name" value="MFS_1"/>
    <property type="match status" value="1"/>
</dbReference>
<evidence type="ECO:0000313" key="12">
    <source>
        <dbReference type="Proteomes" id="UP000184693"/>
    </source>
</evidence>
<evidence type="ECO:0000256" key="4">
    <source>
        <dbReference type="ARBA" id="ARBA00022475"/>
    </source>
</evidence>
<evidence type="ECO:0000256" key="5">
    <source>
        <dbReference type="ARBA" id="ARBA00022692"/>
    </source>
</evidence>
<feature type="transmembrane region" description="Helical" evidence="9">
    <location>
        <begin position="352"/>
        <end position="373"/>
    </location>
</feature>
<dbReference type="PANTHER" id="PTHR43528">
    <property type="entry name" value="ALPHA-KETOGLUTARATE PERMEASE"/>
    <property type="match status" value="1"/>
</dbReference>
<feature type="transmembrane region" description="Helical" evidence="9">
    <location>
        <begin position="137"/>
        <end position="165"/>
    </location>
</feature>
<comment type="similarity">
    <text evidence="2">Belongs to the major facilitator superfamily. Metabolite:H+ Symporter (MHS) family (TC 2.A.1.6) family.</text>
</comment>
<evidence type="ECO:0000256" key="9">
    <source>
        <dbReference type="SAM" id="Phobius"/>
    </source>
</evidence>
<evidence type="ECO:0000256" key="8">
    <source>
        <dbReference type="ARBA" id="ARBA00023136"/>
    </source>
</evidence>
<evidence type="ECO:0000259" key="10">
    <source>
        <dbReference type="PROSITE" id="PS50850"/>
    </source>
</evidence>
<dbReference type="PANTHER" id="PTHR43528:SF6">
    <property type="entry name" value="CITRATE-PROTON SYMPORTER"/>
    <property type="match status" value="1"/>
</dbReference>
<dbReference type="InterPro" id="IPR051084">
    <property type="entry name" value="H+-coupled_symporters"/>
</dbReference>
<dbReference type="GO" id="GO:0005886">
    <property type="term" value="C:plasma membrane"/>
    <property type="evidence" value="ECO:0007669"/>
    <property type="project" value="UniProtKB-SubCell"/>
</dbReference>
<feature type="transmembrane region" description="Helical" evidence="9">
    <location>
        <begin position="210"/>
        <end position="228"/>
    </location>
</feature>
<dbReference type="InterPro" id="IPR011701">
    <property type="entry name" value="MFS"/>
</dbReference>
<dbReference type="CDD" id="cd17368">
    <property type="entry name" value="MFS_CitA"/>
    <property type="match status" value="1"/>
</dbReference>
<keyword evidence="7 9" id="KW-1133">Transmembrane helix</keyword>
<dbReference type="PROSITE" id="PS00216">
    <property type="entry name" value="SUGAR_TRANSPORT_1"/>
    <property type="match status" value="1"/>
</dbReference>
<feature type="transmembrane region" description="Helical" evidence="9">
    <location>
        <begin position="234"/>
        <end position="253"/>
    </location>
</feature>
<proteinExistence type="inferred from homology"/>
<evidence type="ECO:0000256" key="2">
    <source>
        <dbReference type="ARBA" id="ARBA00008240"/>
    </source>
</evidence>
<feature type="transmembrane region" description="Helical" evidence="9">
    <location>
        <begin position="417"/>
        <end position="438"/>
    </location>
</feature>
<feature type="transmembrane region" description="Helical" evidence="9">
    <location>
        <begin position="171"/>
        <end position="189"/>
    </location>
</feature>
<dbReference type="PROSITE" id="PS00217">
    <property type="entry name" value="SUGAR_TRANSPORT_2"/>
    <property type="match status" value="1"/>
</dbReference>
<keyword evidence="4" id="KW-1003">Cell membrane</keyword>
<dbReference type="AlphaFoldDB" id="A0A1N6FEC5"/>
<dbReference type="InterPro" id="IPR020846">
    <property type="entry name" value="MFS_dom"/>
</dbReference>